<protein>
    <submittedName>
        <fullName evidence="1">Uncharacterized protein</fullName>
    </submittedName>
</protein>
<reference evidence="1 2" key="1">
    <citation type="journal article" date="2018" name="Front. Microbiol.">
        <title>Hydrolytic Capabilities as a Key to Environmental Success: Chitinolytic and Cellulolytic Acidobacteria From Acidic Sub-arctic Soils and Boreal Peatlands.</title>
        <authorList>
            <person name="Belova S.E."/>
            <person name="Ravin N.V."/>
            <person name="Pankratov T.A."/>
            <person name="Rakitin A.L."/>
            <person name="Ivanova A.A."/>
            <person name="Beletsky A.V."/>
            <person name="Mardanov A.V."/>
            <person name="Sinninghe Damste J.S."/>
            <person name="Dedysh S.N."/>
        </authorList>
    </citation>
    <scope>NUCLEOTIDE SEQUENCE [LARGE SCALE GENOMIC DNA]</scope>
    <source>
        <strain evidence="1 2">SBC82</strain>
    </source>
</reference>
<dbReference type="EMBL" id="CP030840">
    <property type="protein sequence ID" value="AXC10101.1"/>
    <property type="molecule type" value="Genomic_DNA"/>
</dbReference>
<organism evidence="1 2">
    <name type="scientific">Acidisarcina polymorpha</name>
    <dbReference type="NCBI Taxonomy" id="2211140"/>
    <lineage>
        <taxon>Bacteria</taxon>
        <taxon>Pseudomonadati</taxon>
        <taxon>Acidobacteriota</taxon>
        <taxon>Terriglobia</taxon>
        <taxon>Terriglobales</taxon>
        <taxon>Acidobacteriaceae</taxon>
        <taxon>Acidisarcina</taxon>
    </lineage>
</organism>
<keyword evidence="2" id="KW-1185">Reference proteome</keyword>
<dbReference type="AlphaFoldDB" id="A0A2Z5FTD4"/>
<proteinExistence type="predicted"/>
<name>A0A2Z5FTD4_9BACT</name>
<accession>A0A2Z5FTD4</accession>
<evidence type="ECO:0000313" key="2">
    <source>
        <dbReference type="Proteomes" id="UP000253606"/>
    </source>
</evidence>
<sequence>MGQVRERTAQSSHLNRQYKTILDALPLAAALFEPGRTVRVGSALPKGWANLNRQSGPNQNARIMGRTTRNELAKLDTEVR</sequence>
<dbReference type="Proteomes" id="UP000253606">
    <property type="component" value="Chromosome"/>
</dbReference>
<gene>
    <name evidence="1" type="ORF">ACPOL_0738</name>
</gene>
<dbReference type="KEGG" id="abas:ACPOL_0738"/>
<evidence type="ECO:0000313" key="1">
    <source>
        <dbReference type="EMBL" id="AXC10101.1"/>
    </source>
</evidence>